<dbReference type="PANTHER" id="PTHR40056">
    <property type="entry name" value="HYPOTHETICAL CYTOSOLIC PROTEIN"/>
    <property type="match status" value="1"/>
</dbReference>
<comment type="caution">
    <text evidence="1">The sequence shown here is derived from an EMBL/GenBank/DDBJ whole genome shotgun (WGS) entry which is preliminary data.</text>
</comment>
<dbReference type="Pfam" id="PF08876">
    <property type="entry name" value="DUF1836"/>
    <property type="match status" value="1"/>
</dbReference>
<dbReference type="InterPro" id="IPR014975">
    <property type="entry name" value="DUF1836"/>
</dbReference>
<evidence type="ECO:0000313" key="1">
    <source>
        <dbReference type="EMBL" id="MFD1411584.1"/>
    </source>
</evidence>
<sequence>MENQDFTEYLRQIQLLNIPRWSELPQFDLYMDQVVSFINQMLKPLSFDELTPAMINNYVKSGLIHAPQKKKYSQQQVARLILIAILKSVFSINDIANGFKLVIKPDKGAQSYDYFVTVFTKAIHDVVGNFQQEVVITQATQKDVVVETSNLVKLSCSAVVQRIVVLKLLAKLEERQAEVTTASIKGASKK</sequence>
<dbReference type="PANTHER" id="PTHR40056:SF1">
    <property type="entry name" value="DUF1836 DOMAIN-CONTAINING PROTEIN"/>
    <property type="match status" value="1"/>
</dbReference>
<organism evidence="1 2">
    <name type="scientific">Lapidilactobacillus gannanensis</name>
    <dbReference type="NCBI Taxonomy" id="2486002"/>
    <lineage>
        <taxon>Bacteria</taxon>
        <taxon>Bacillati</taxon>
        <taxon>Bacillota</taxon>
        <taxon>Bacilli</taxon>
        <taxon>Lactobacillales</taxon>
        <taxon>Lactobacillaceae</taxon>
        <taxon>Lapidilactobacillus</taxon>
    </lineage>
</organism>
<dbReference type="Proteomes" id="UP001597191">
    <property type="component" value="Unassembled WGS sequence"/>
</dbReference>
<dbReference type="RefSeq" id="WP_125650625.1">
    <property type="nucleotide sequence ID" value="NZ_JBHTOH010000082.1"/>
</dbReference>
<keyword evidence="2" id="KW-1185">Reference proteome</keyword>
<dbReference type="EMBL" id="JBHTOH010000082">
    <property type="protein sequence ID" value="MFD1411584.1"/>
    <property type="molecule type" value="Genomic_DNA"/>
</dbReference>
<protein>
    <submittedName>
        <fullName evidence="1">DUF1836 domain-containing protein</fullName>
    </submittedName>
</protein>
<evidence type="ECO:0000313" key="2">
    <source>
        <dbReference type="Proteomes" id="UP001597191"/>
    </source>
</evidence>
<gene>
    <name evidence="1" type="ORF">ACFQ4R_08315</name>
</gene>
<reference evidence="2" key="1">
    <citation type="journal article" date="2019" name="Int. J. Syst. Evol. Microbiol.">
        <title>The Global Catalogue of Microorganisms (GCM) 10K type strain sequencing project: providing services to taxonomists for standard genome sequencing and annotation.</title>
        <authorList>
            <consortium name="The Broad Institute Genomics Platform"/>
            <consortium name="The Broad Institute Genome Sequencing Center for Infectious Disease"/>
            <person name="Wu L."/>
            <person name="Ma J."/>
        </authorList>
    </citation>
    <scope>NUCLEOTIDE SEQUENCE [LARGE SCALE GENOMIC DNA]</scope>
    <source>
        <strain evidence="2">CCM 8937</strain>
    </source>
</reference>
<proteinExistence type="predicted"/>
<name>A0ABW4BMX5_9LACO</name>
<accession>A0ABW4BMX5</accession>